<gene>
    <name evidence="2" type="ORF">SAMN03084138_02403</name>
</gene>
<keyword evidence="1" id="KW-0472">Membrane</keyword>
<dbReference type="OrthoDB" id="9788802at2"/>
<sequence>MKRASQSGFTLVELIVTMTILAIVSVGIFGFIESSTSGYVESKNREALQSQARFVVERLGRELRHAVPNSMTVWDDGACLTYTPIRYSGTYHQLKQGANTLDVALSTEKTNWQGGVTSDRLVFLPMKPSDLISGASNSFAITAASGNTLTLDKPLAAEWPASSPSKRIYIYHHSVTLCFGEGELRRRVNDGATPKNITLAQNIAAGSRFDLAGTSLSSGNLINIYYRFNQSSETSVYNQHVQVLNAP</sequence>
<dbReference type="RefSeq" id="WP_017016846.1">
    <property type="nucleotide sequence ID" value="NZ_FOWR01000016.1"/>
</dbReference>
<protein>
    <submittedName>
        <fullName evidence="2">MSHA biogenesis protein MshO</fullName>
    </submittedName>
</protein>
<reference evidence="2 3" key="1">
    <citation type="submission" date="2016-10" db="EMBL/GenBank/DDBJ databases">
        <authorList>
            <person name="de Groot N.N."/>
        </authorList>
    </citation>
    <scope>NUCLEOTIDE SEQUENCE [LARGE SCALE GENOMIC DNA]</scope>
    <source>
        <strain evidence="2 3">DSM 15893</strain>
    </source>
</reference>
<keyword evidence="1" id="KW-1133">Transmembrane helix</keyword>
<organism evidence="2 3">
    <name type="scientific">Enterovibrio norvegicus DSM 15893</name>
    <dbReference type="NCBI Taxonomy" id="1121869"/>
    <lineage>
        <taxon>Bacteria</taxon>
        <taxon>Pseudomonadati</taxon>
        <taxon>Pseudomonadota</taxon>
        <taxon>Gammaproteobacteria</taxon>
        <taxon>Vibrionales</taxon>
        <taxon>Vibrionaceae</taxon>
        <taxon>Enterovibrio</taxon>
    </lineage>
</organism>
<dbReference type="EMBL" id="FOWR01000016">
    <property type="protein sequence ID" value="SFP51970.1"/>
    <property type="molecule type" value="Genomic_DNA"/>
</dbReference>
<dbReference type="InterPro" id="IPR045584">
    <property type="entry name" value="Pilin-like"/>
</dbReference>
<dbReference type="AlphaFoldDB" id="A0A1I5R0Q8"/>
<evidence type="ECO:0000256" key="1">
    <source>
        <dbReference type="SAM" id="Phobius"/>
    </source>
</evidence>
<dbReference type="InterPro" id="IPR012902">
    <property type="entry name" value="N_methyl_site"/>
</dbReference>
<name>A0A1I5R0Q8_9GAMM</name>
<feature type="transmembrane region" description="Helical" evidence="1">
    <location>
        <begin position="12"/>
        <end position="32"/>
    </location>
</feature>
<dbReference type="PROSITE" id="PS00409">
    <property type="entry name" value="PROKAR_NTER_METHYL"/>
    <property type="match status" value="1"/>
</dbReference>
<dbReference type="STRING" id="1121869.SAMN03084138_02403"/>
<dbReference type="Proteomes" id="UP000182692">
    <property type="component" value="Unassembled WGS sequence"/>
</dbReference>
<keyword evidence="1" id="KW-0812">Transmembrane</keyword>
<evidence type="ECO:0000313" key="2">
    <source>
        <dbReference type="EMBL" id="SFP51970.1"/>
    </source>
</evidence>
<dbReference type="Pfam" id="PF07963">
    <property type="entry name" value="N_methyl"/>
    <property type="match status" value="1"/>
</dbReference>
<dbReference type="GeneID" id="35871018"/>
<accession>A0A1I5R0Q8</accession>
<proteinExistence type="predicted"/>
<dbReference type="SUPFAM" id="SSF54523">
    <property type="entry name" value="Pili subunits"/>
    <property type="match status" value="1"/>
</dbReference>
<dbReference type="NCBIfam" id="TIGR02532">
    <property type="entry name" value="IV_pilin_GFxxxE"/>
    <property type="match status" value="1"/>
</dbReference>
<evidence type="ECO:0000313" key="3">
    <source>
        <dbReference type="Proteomes" id="UP000182692"/>
    </source>
</evidence>